<dbReference type="EMBL" id="KI925461">
    <property type="protein sequence ID" value="ETW79203.1"/>
    <property type="molecule type" value="Genomic_DNA"/>
</dbReference>
<gene>
    <name evidence="2" type="ORF">HETIRDRAFT_453672</name>
</gene>
<proteinExistence type="predicted"/>
<feature type="compositionally biased region" description="Pro residues" evidence="1">
    <location>
        <begin position="89"/>
        <end position="102"/>
    </location>
</feature>
<name>W4K058_HETIT</name>
<dbReference type="GeneID" id="20676405"/>
<feature type="compositionally biased region" description="Pro residues" evidence="1">
    <location>
        <begin position="31"/>
        <end position="45"/>
    </location>
</feature>
<dbReference type="AlphaFoldDB" id="W4K058"/>
<dbReference type="KEGG" id="hir:HETIRDRAFT_453672"/>
<evidence type="ECO:0000313" key="3">
    <source>
        <dbReference type="Proteomes" id="UP000030671"/>
    </source>
</evidence>
<organism evidence="2 3">
    <name type="scientific">Heterobasidion irregulare (strain TC 32-1)</name>
    <dbReference type="NCBI Taxonomy" id="747525"/>
    <lineage>
        <taxon>Eukaryota</taxon>
        <taxon>Fungi</taxon>
        <taxon>Dikarya</taxon>
        <taxon>Basidiomycota</taxon>
        <taxon>Agaricomycotina</taxon>
        <taxon>Agaricomycetes</taxon>
        <taxon>Russulales</taxon>
        <taxon>Bondarzewiaceae</taxon>
        <taxon>Heterobasidion</taxon>
        <taxon>Heterobasidion annosum species complex</taxon>
    </lineage>
</organism>
<protein>
    <submittedName>
        <fullName evidence="2">Uncharacterized protein</fullName>
    </submittedName>
</protein>
<dbReference type="Proteomes" id="UP000030671">
    <property type="component" value="Unassembled WGS sequence"/>
</dbReference>
<accession>W4K058</accession>
<feature type="compositionally biased region" description="Polar residues" evidence="1">
    <location>
        <begin position="1"/>
        <end position="10"/>
    </location>
</feature>
<sequence>MSTKVEQTSEPRGPIAAQISPFTSSASLPSYPFPLPQSPPTPPSRPSSADKTSFASSRTPFQNTLLDHTPAAPPLPAPPSSARSLRHTPAPPSPPPPVPLPRRPAATLHDT</sequence>
<dbReference type="RefSeq" id="XP_009549457.1">
    <property type="nucleotide sequence ID" value="XM_009551162.1"/>
</dbReference>
<feature type="compositionally biased region" description="Polar residues" evidence="1">
    <location>
        <begin position="49"/>
        <end position="66"/>
    </location>
</feature>
<evidence type="ECO:0000313" key="2">
    <source>
        <dbReference type="EMBL" id="ETW79203.1"/>
    </source>
</evidence>
<feature type="region of interest" description="Disordered" evidence="1">
    <location>
        <begin position="1"/>
        <end position="111"/>
    </location>
</feature>
<reference evidence="2 3" key="1">
    <citation type="journal article" date="2012" name="New Phytol.">
        <title>Insight into trade-off between wood decay and parasitism from the genome of a fungal forest pathogen.</title>
        <authorList>
            <person name="Olson A."/>
            <person name="Aerts A."/>
            <person name="Asiegbu F."/>
            <person name="Belbahri L."/>
            <person name="Bouzid O."/>
            <person name="Broberg A."/>
            <person name="Canback B."/>
            <person name="Coutinho P.M."/>
            <person name="Cullen D."/>
            <person name="Dalman K."/>
            <person name="Deflorio G."/>
            <person name="van Diepen L.T."/>
            <person name="Dunand C."/>
            <person name="Duplessis S."/>
            <person name="Durling M."/>
            <person name="Gonthier P."/>
            <person name="Grimwood J."/>
            <person name="Fossdal C.G."/>
            <person name="Hansson D."/>
            <person name="Henrissat B."/>
            <person name="Hietala A."/>
            <person name="Himmelstrand K."/>
            <person name="Hoffmeister D."/>
            <person name="Hogberg N."/>
            <person name="James T.Y."/>
            <person name="Karlsson M."/>
            <person name="Kohler A."/>
            <person name="Kues U."/>
            <person name="Lee Y.H."/>
            <person name="Lin Y.C."/>
            <person name="Lind M."/>
            <person name="Lindquist E."/>
            <person name="Lombard V."/>
            <person name="Lucas S."/>
            <person name="Lunden K."/>
            <person name="Morin E."/>
            <person name="Murat C."/>
            <person name="Park J."/>
            <person name="Raffaello T."/>
            <person name="Rouze P."/>
            <person name="Salamov A."/>
            <person name="Schmutz J."/>
            <person name="Solheim H."/>
            <person name="Stahlberg J."/>
            <person name="Velez H."/>
            <person name="de Vries R.P."/>
            <person name="Wiebenga A."/>
            <person name="Woodward S."/>
            <person name="Yakovlev I."/>
            <person name="Garbelotto M."/>
            <person name="Martin F."/>
            <person name="Grigoriev I.V."/>
            <person name="Stenlid J."/>
        </authorList>
    </citation>
    <scope>NUCLEOTIDE SEQUENCE [LARGE SCALE GENOMIC DNA]</scope>
    <source>
        <strain evidence="2 3">TC 32-1</strain>
    </source>
</reference>
<dbReference type="HOGENOM" id="CLU_2158759_0_0_1"/>
<dbReference type="InParanoid" id="W4K058"/>
<keyword evidence="3" id="KW-1185">Reference proteome</keyword>
<evidence type="ECO:0000256" key="1">
    <source>
        <dbReference type="SAM" id="MobiDB-lite"/>
    </source>
</evidence>